<protein>
    <submittedName>
        <fullName evidence="2">Movement protein</fullName>
    </submittedName>
</protein>
<organism evidence="2">
    <name type="scientific">Tobacco rattle virus</name>
    <dbReference type="NCBI Taxonomy" id="12295"/>
    <lineage>
        <taxon>Viruses</taxon>
        <taxon>Riboviria</taxon>
        <taxon>Orthornavirae</taxon>
        <taxon>Kitrinoviricota</taxon>
        <taxon>Alsuviricetes</taxon>
        <taxon>Martellivirales</taxon>
        <taxon>Virgaviridae</taxon>
        <taxon>Tobravirus</taxon>
        <taxon>Tobravirus tabaci</taxon>
    </lineage>
</organism>
<dbReference type="Pfam" id="PF01107">
    <property type="entry name" value="MP"/>
    <property type="match status" value="1"/>
</dbReference>
<evidence type="ECO:0000313" key="2">
    <source>
        <dbReference type="EMBL" id="AKA63701.1"/>
    </source>
</evidence>
<feature type="region of interest" description="Disordered" evidence="1">
    <location>
        <begin position="229"/>
        <end position="252"/>
    </location>
</feature>
<dbReference type="InterPro" id="IPR028919">
    <property type="entry name" value="Viral_movement"/>
</dbReference>
<reference evidence="2" key="1">
    <citation type="journal article" date="2015" name="Virus Res.">
        <title>Complete nucleotide sequences of two closely related tobacco rattle virus RNA2s for which previously possibly only deletion/recombination mutants had been described.</title>
        <authorList>
            <person name="Koenig R."/>
            <person name="Hilbrich I."/>
            <person name="Lindner K."/>
        </authorList>
    </citation>
    <scope>NUCLEOTIDE SEQUENCE</scope>
    <source>
        <strain evidence="2">HaB</strain>
    </source>
</reference>
<name>A0A0E3M605_9VIRU</name>
<dbReference type="EMBL" id="KJ826365">
    <property type="protein sequence ID" value="AKA63701.1"/>
    <property type="molecule type" value="Genomic_RNA"/>
</dbReference>
<evidence type="ECO:0000313" key="3">
    <source>
        <dbReference type="EMBL" id="ALV82085.1"/>
    </source>
</evidence>
<dbReference type="EMBL" id="KT033405">
    <property type="protein sequence ID" value="ALV82085.1"/>
    <property type="molecule type" value="Genomic_RNA"/>
</dbReference>
<proteinExistence type="predicted"/>
<reference evidence="3" key="2">
    <citation type="journal article" date="2016" name="Arch. Virol.">
        <title>Molecular characterization of a new tobacco rattle virus (TRV) RNA2 and identification of different TRV RNA1/RNA2 pairings in various potato-growing areas in Germany.</title>
        <authorList>
            <person name="Koenig R."/>
            <person name="Hilbrich I."/>
            <person name="Lindner K."/>
        </authorList>
    </citation>
    <scope>NUCLEOTIDE SEQUENCE</scope>
    <source>
        <strain evidence="3">ByKt</strain>
    </source>
</reference>
<accession>A0A0E3M605</accession>
<sequence>MEDKSLATLKKKTFEVSKFSNLGAIELFLDGRRKRPKYFHRRRETVLNHVGGKMSEHKLDVFDQRDYKMIKSYAFLKIVGVQLVVTSHLPADTPGFIQIELLDSRLTEMRKKGKTIQRFKARACDNCSVAQYKVEYSISTQENVLDVWKVGCISEGVPVCDGTYPFSIEVSLIWVATDSTRRLNVEELNSSDYIEGDFTDQEVFGEFMSLKQVEMKTIEAKYKGHYRPATTRPKSLLSSEDVKGASKKKNSS</sequence>
<evidence type="ECO:0000256" key="1">
    <source>
        <dbReference type="SAM" id="MobiDB-lite"/>
    </source>
</evidence>